<dbReference type="EMBL" id="JAVIZN010000002">
    <property type="protein sequence ID" value="MDR6205643.1"/>
    <property type="molecule type" value="Genomic_DNA"/>
</dbReference>
<dbReference type="SMART" id="SM00671">
    <property type="entry name" value="SEL1"/>
    <property type="match status" value="2"/>
</dbReference>
<proteinExistence type="predicted"/>
<dbReference type="InterPro" id="IPR006597">
    <property type="entry name" value="Sel1-like"/>
</dbReference>
<evidence type="ECO:0000259" key="2">
    <source>
        <dbReference type="Pfam" id="PF19933"/>
    </source>
</evidence>
<feature type="region of interest" description="Disordered" evidence="1">
    <location>
        <begin position="302"/>
        <end position="348"/>
    </location>
</feature>
<dbReference type="AlphaFoldDB" id="A0ABD5CJZ3"/>
<dbReference type="InterPro" id="IPR050767">
    <property type="entry name" value="Sel1_AlgK"/>
</dbReference>
<dbReference type="Proteomes" id="UP001245184">
    <property type="component" value="Unassembled WGS sequence"/>
</dbReference>
<comment type="caution">
    <text evidence="3">The sequence shown here is derived from an EMBL/GenBank/DDBJ whole genome shotgun (WGS) entry which is preliminary data.</text>
</comment>
<evidence type="ECO:0000256" key="1">
    <source>
        <dbReference type="SAM" id="MobiDB-lite"/>
    </source>
</evidence>
<dbReference type="Pfam" id="PF08238">
    <property type="entry name" value="Sel1"/>
    <property type="match status" value="2"/>
</dbReference>
<dbReference type="RefSeq" id="WP_029971582.1">
    <property type="nucleotide sequence ID" value="NZ_JAVIZN010000002.1"/>
</dbReference>
<dbReference type="InterPro" id="IPR011990">
    <property type="entry name" value="TPR-like_helical_dom_sf"/>
</dbReference>
<dbReference type="InterPro" id="IPR045653">
    <property type="entry name" value="DUF6396"/>
</dbReference>
<dbReference type="PROSITE" id="PS51257">
    <property type="entry name" value="PROKAR_LIPOPROTEIN"/>
    <property type="match status" value="1"/>
</dbReference>
<accession>A0ABD5CJZ3</accession>
<evidence type="ECO:0000313" key="3">
    <source>
        <dbReference type="EMBL" id="MDR6205643.1"/>
    </source>
</evidence>
<dbReference type="PANTHER" id="PTHR11102">
    <property type="entry name" value="SEL-1-LIKE PROTEIN"/>
    <property type="match status" value="1"/>
</dbReference>
<evidence type="ECO:0000313" key="4">
    <source>
        <dbReference type="Proteomes" id="UP001245184"/>
    </source>
</evidence>
<gene>
    <name evidence="3" type="ORF">QF025_004363</name>
</gene>
<dbReference type="Gene3D" id="1.25.40.10">
    <property type="entry name" value="Tetratricopeptide repeat domain"/>
    <property type="match status" value="1"/>
</dbReference>
<sequence length="348" mass="38212">MRRGVVVAVLAALACACTKDNPLTSLPDLSAVRANLAFTCVHEADHLPPLDPDADRLFKYARWLQKQDGPKDFSDIARYYRIAAAHDHYKANTNLQALVSTGLADSPNAQKETVDLAVQLVKQGVPGGYYDIAHYLELGYGLMQDSVTALRYFRKAADLGSPDAQYYLAEKLDPIDAAPEVALQMYLCAADQGHGKAATSMAIGRSTEKFYAEALKAFQQGVMAGNRQAAWALENGFEVTPQNRVLYYLDVENDPERSRRYKAIGKFLDDNEGLNPKVPDVDQIVPLPPAQLPAWDGTFQWQKEQDAAKPPQKPAESLVAKLAREKNLDPATGLPLAPAKTAEAERSR</sequence>
<dbReference type="SUPFAM" id="SSF81901">
    <property type="entry name" value="HCP-like"/>
    <property type="match status" value="1"/>
</dbReference>
<dbReference type="Pfam" id="PF19933">
    <property type="entry name" value="DUF6396"/>
    <property type="match status" value="1"/>
</dbReference>
<organism evidence="3 4">
    <name type="scientific">Paraburkholderia graminis</name>
    <dbReference type="NCBI Taxonomy" id="60548"/>
    <lineage>
        <taxon>Bacteria</taxon>
        <taxon>Pseudomonadati</taxon>
        <taxon>Pseudomonadota</taxon>
        <taxon>Betaproteobacteria</taxon>
        <taxon>Burkholderiales</taxon>
        <taxon>Burkholderiaceae</taxon>
        <taxon>Paraburkholderia</taxon>
    </lineage>
</organism>
<dbReference type="PANTHER" id="PTHR11102:SF160">
    <property type="entry name" value="ERAD-ASSOCIATED E3 UBIQUITIN-PROTEIN LIGASE COMPONENT HRD3"/>
    <property type="match status" value="1"/>
</dbReference>
<reference evidence="3 4" key="1">
    <citation type="submission" date="2023-08" db="EMBL/GenBank/DDBJ databases">
        <title>Genome sequencing of plant associated microbes to promote plant fitness in Sorghum bicolor and Oryza sativa.</title>
        <authorList>
            <person name="Coleman-Derr D."/>
        </authorList>
    </citation>
    <scope>NUCLEOTIDE SEQUENCE [LARGE SCALE GENOMIC DNA]</scope>
    <source>
        <strain evidence="3 4">SLBN-33</strain>
    </source>
</reference>
<name>A0ABD5CJZ3_9BURK</name>
<protein>
    <recommendedName>
        <fullName evidence="2">DUF6396 domain-containing protein</fullName>
    </recommendedName>
</protein>
<feature type="domain" description="DUF6396" evidence="2">
    <location>
        <begin position="229"/>
        <end position="336"/>
    </location>
</feature>